<dbReference type="SMART" id="SM00028">
    <property type="entry name" value="TPR"/>
    <property type="match status" value="2"/>
</dbReference>
<evidence type="ECO:0000313" key="2">
    <source>
        <dbReference type="Proteomes" id="UP000315439"/>
    </source>
</evidence>
<gene>
    <name evidence="1" type="ORF">FLL46_03860</name>
</gene>
<comment type="caution">
    <text evidence="1">The sequence shown here is derived from an EMBL/GenBank/DDBJ whole genome shotgun (WGS) entry which is preliminary data.</text>
</comment>
<sequence length="356" mass="40076">MIKNLLILFNITGEKNRPLTIQWHLATGILLLTIFSSTTTLRANETPLNQAEAALENQQYEQALHLFKKIENDQSFKTQALFGLARIAFYTNQLDDAEDYVTEVLKASSDNPEHLFIAARIAAKQAQSASIFSKLGYAKDAKRYFTRALEIDNSHQPSLIGLIRFHQQAPVMAGGDKDAIPELINKLRLIDKRAAFSFEVPDLLKNKKVEEAIGLYRDALNSTSTIDIGRFKFDFAMMLSNQGHYESALKELISIELNNDGNEPDFADMRLYQIGKLAAESKSHLQLGLRSIAQYAAIPAENRLISKDWVNFRIAQLQFLSEGKPGDTQPLVKLMTSTSDKDLKNKIQSLLEENKL</sequence>
<dbReference type="Proteomes" id="UP000315439">
    <property type="component" value="Unassembled WGS sequence"/>
</dbReference>
<dbReference type="Gene3D" id="1.25.40.10">
    <property type="entry name" value="Tetratricopeptide repeat domain"/>
    <property type="match status" value="1"/>
</dbReference>
<reference evidence="1 2" key="1">
    <citation type="submission" date="2019-07" db="EMBL/GenBank/DDBJ databases">
        <title>Draft genome for Aliikangiella sp. M105.</title>
        <authorList>
            <person name="Wang G."/>
        </authorList>
    </citation>
    <scope>NUCLEOTIDE SEQUENCE [LARGE SCALE GENOMIC DNA]</scope>
    <source>
        <strain evidence="1 2">M105</strain>
    </source>
</reference>
<dbReference type="Pfam" id="PF13432">
    <property type="entry name" value="TPR_16"/>
    <property type="match status" value="1"/>
</dbReference>
<name>A0A545UII3_9GAMM</name>
<accession>A0A545UII3</accession>
<organism evidence="1 2">
    <name type="scientific">Aliikangiella coralliicola</name>
    <dbReference type="NCBI Taxonomy" id="2592383"/>
    <lineage>
        <taxon>Bacteria</taxon>
        <taxon>Pseudomonadati</taxon>
        <taxon>Pseudomonadota</taxon>
        <taxon>Gammaproteobacteria</taxon>
        <taxon>Oceanospirillales</taxon>
        <taxon>Pleioneaceae</taxon>
        <taxon>Aliikangiella</taxon>
    </lineage>
</organism>
<protein>
    <submittedName>
        <fullName evidence="1">Tetratricopeptide repeat protein</fullName>
    </submittedName>
</protein>
<dbReference type="RefSeq" id="WP_142892126.1">
    <property type="nucleotide sequence ID" value="NZ_ML660161.1"/>
</dbReference>
<keyword evidence="2" id="KW-1185">Reference proteome</keyword>
<dbReference type="EMBL" id="VIKS01000002">
    <property type="protein sequence ID" value="TQV89276.1"/>
    <property type="molecule type" value="Genomic_DNA"/>
</dbReference>
<evidence type="ECO:0000313" key="1">
    <source>
        <dbReference type="EMBL" id="TQV89276.1"/>
    </source>
</evidence>
<dbReference type="AlphaFoldDB" id="A0A545UII3"/>
<dbReference type="OrthoDB" id="192575at2"/>
<dbReference type="Pfam" id="PF13181">
    <property type="entry name" value="TPR_8"/>
    <property type="match status" value="1"/>
</dbReference>
<dbReference type="SUPFAM" id="SSF48452">
    <property type="entry name" value="TPR-like"/>
    <property type="match status" value="1"/>
</dbReference>
<dbReference type="InterPro" id="IPR011990">
    <property type="entry name" value="TPR-like_helical_dom_sf"/>
</dbReference>
<proteinExistence type="predicted"/>
<dbReference type="InterPro" id="IPR019734">
    <property type="entry name" value="TPR_rpt"/>
</dbReference>